<evidence type="ECO:0000313" key="3">
    <source>
        <dbReference type="Proteomes" id="UP000245946"/>
    </source>
</evidence>
<accession>A0A316Z9N9</accession>
<dbReference type="Proteomes" id="UP000245946">
    <property type="component" value="Unassembled WGS sequence"/>
</dbReference>
<feature type="compositionally biased region" description="Low complexity" evidence="1">
    <location>
        <begin position="433"/>
        <end position="448"/>
    </location>
</feature>
<sequence length="731" mass="77918">MASRLISVDASSKTLHIALPTSSHALATALELEPIFPALVFQEAPIVPTTTASIAAYRARRAQNSVTKQKISVDLLGRVHSLSHPRWEIVRTCVVDEASSSSEHLGSLPAGALARRVDASLARALDGCLAAAASTPRTLSLSSEAMYSHLDLEISPAGLRQFSMALSDSFAGKKEGVERLACWDATRARSALSLHAPAPVLADGNAGDHIFRSEDELQPMLNVGLFAASNLLLSVARHDGGTLLWVRERDILNILPPVKTCLEDGSEPDWYLLQRRGEEWKVALVLELKPFVTREFLSDAFIDEEGKGGAADHQHLCAQLFDHLCGTGAPAAIVMTGEEVVFFEVDPRGATAASPFDFTLSAHQTLFAHSASPEHDADRFSVVRNRNQVAVVTGLALLAAEAAPTRRREPFFLQAELQRLIALAAATAAAPGGLRRGPGPATGPAIGPAPGPGGTGEGSGATPGASNTAPPSHSGQTQGLATTGPPRDAALCLKHRFDPFAQGGSALAYRGCIGHAPASDTHFCIDLSYREAPCWPDLSPSICATGHTPVVVKIALGPGQMAKDKLAWLDELSEQPSPAQRLEREAATYEELQPLQGNVLPRFYGIAPGQRRGYVYQDVGIALSEILTKVLEDGAHVPRLYHTIKQHIKALHAAGYSHGDIADRNVCVTAVESTLCVRLIDLGSAQKLEAVSSSERKELEEGDFQNLREIFSLRGSDPEPPLQSDDSTEAL</sequence>
<dbReference type="PANTHER" id="PTHR37171">
    <property type="entry name" value="SERINE/THREONINE-PROTEIN KINASE YRZF-RELATED"/>
    <property type="match status" value="1"/>
</dbReference>
<gene>
    <name evidence="2" type="ORF">FA09DRAFT_330165</name>
</gene>
<evidence type="ECO:0008006" key="4">
    <source>
        <dbReference type="Google" id="ProtNLM"/>
    </source>
</evidence>
<dbReference type="SUPFAM" id="SSF56112">
    <property type="entry name" value="Protein kinase-like (PK-like)"/>
    <property type="match status" value="1"/>
</dbReference>
<dbReference type="OrthoDB" id="3182995at2759"/>
<dbReference type="RefSeq" id="XP_025598285.1">
    <property type="nucleotide sequence ID" value="XM_025742491.1"/>
</dbReference>
<dbReference type="InterPro" id="IPR052396">
    <property type="entry name" value="Meiotic_Drive_Suppr_Kinase"/>
</dbReference>
<feature type="region of interest" description="Disordered" evidence="1">
    <location>
        <begin position="712"/>
        <end position="731"/>
    </location>
</feature>
<dbReference type="PANTHER" id="PTHR37171:SF1">
    <property type="entry name" value="SERINE_THREONINE-PROTEIN KINASE YRZF-RELATED"/>
    <property type="match status" value="1"/>
</dbReference>
<dbReference type="GeneID" id="37270035"/>
<name>A0A316Z9N9_9BASI</name>
<dbReference type="EMBL" id="KZ819293">
    <property type="protein sequence ID" value="PWN98006.1"/>
    <property type="molecule type" value="Genomic_DNA"/>
</dbReference>
<dbReference type="AlphaFoldDB" id="A0A316Z9N9"/>
<protein>
    <recommendedName>
        <fullName evidence="4">Protein kinase domain-containing protein</fullName>
    </recommendedName>
</protein>
<organism evidence="2 3">
    <name type="scientific">Tilletiopsis washingtonensis</name>
    <dbReference type="NCBI Taxonomy" id="58919"/>
    <lineage>
        <taxon>Eukaryota</taxon>
        <taxon>Fungi</taxon>
        <taxon>Dikarya</taxon>
        <taxon>Basidiomycota</taxon>
        <taxon>Ustilaginomycotina</taxon>
        <taxon>Exobasidiomycetes</taxon>
        <taxon>Entylomatales</taxon>
        <taxon>Entylomatales incertae sedis</taxon>
        <taxon>Tilletiopsis</taxon>
    </lineage>
</organism>
<dbReference type="InterPro" id="IPR011009">
    <property type="entry name" value="Kinase-like_dom_sf"/>
</dbReference>
<evidence type="ECO:0000313" key="2">
    <source>
        <dbReference type="EMBL" id="PWN98006.1"/>
    </source>
</evidence>
<evidence type="ECO:0000256" key="1">
    <source>
        <dbReference type="SAM" id="MobiDB-lite"/>
    </source>
</evidence>
<feature type="compositionally biased region" description="Gly residues" evidence="1">
    <location>
        <begin position="452"/>
        <end position="461"/>
    </location>
</feature>
<reference evidence="2 3" key="1">
    <citation type="journal article" date="2018" name="Mol. Biol. Evol.">
        <title>Broad Genomic Sampling Reveals a Smut Pathogenic Ancestry of the Fungal Clade Ustilaginomycotina.</title>
        <authorList>
            <person name="Kijpornyongpan T."/>
            <person name="Mondo S.J."/>
            <person name="Barry K."/>
            <person name="Sandor L."/>
            <person name="Lee J."/>
            <person name="Lipzen A."/>
            <person name="Pangilinan J."/>
            <person name="LaButti K."/>
            <person name="Hainaut M."/>
            <person name="Henrissat B."/>
            <person name="Grigoriev I.V."/>
            <person name="Spatafora J.W."/>
            <person name="Aime M.C."/>
        </authorList>
    </citation>
    <scope>NUCLEOTIDE SEQUENCE [LARGE SCALE GENOMIC DNA]</scope>
    <source>
        <strain evidence="2 3">MCA 4186</strain>
    </source>
</reference>
<feature type="compositionally biased region" description="Polar residues" evidence="1">
    <location>
        <begin position="467"/>
        <end position="481"/>
    </location>
</feature>
<proteinExistence type="predicted"/>
<feature type="region of interest" description="Disordered" evidence="1">
    <location>
        <begin position="433"/>
        <end position="487"/>
    </location>
</feature>
<keyword evidence="3" id="KW-1185">Reference proteome</keyword>